<gene>
    <name evidence="1" type="ORF">HMPREF1557_02066</name>
</gene>
<comment type="caution">
    <text evidence="1">The sequence shown here is derived from an EMBL/GenBank/DDBJ whole genome shotgun (WGS) entry which is preliminary data.</text>
</comment>
<protein>
    <submittedName>
        <fullName evidence="1">Uncharacterized protein</fullName>
    </submittedName>
</protein>
<name>U2K9K1_9STRE</name>
<dbReference type="HOGENOM" id="CLU_3123405_0_0_9"/>
<dbReference type="AlphaFoldDB" id="U2K9K1"/>
<organism evidence="1 2">
    <name type="scientific">Streptococcus sobrinus W1703</name>
    <dbReference type="NCBI Taxonomy" id="1227275"/>
    <lineage>
        <taxon>Bacteria</taxon>
        <taxon>Bacillati</taxon>
        <taxon>Bacillota</taxon>
        <taxon>Bacilli</taxon>
        <taxon>Lactobacillales</taxon>
        <taxon>Streptococcaceae</taxon>
        <taxon>Streptococcus</taxon>
    </lineage>
</organism>
<accession>U2K9K1</accession>
<proteinExistence type="predicted"/>
<evidence type="ECO:0000313" key="1">
    <source>
        <dbReference type="EMBL" id="ERJ73844.1"/>
    </source>
</evidence>
<evidence type="ECO:0000313" key="2">
    <source>
        <dbReference type="Proteomes" id="UP000016617"/>
    </source>
</evidence>
<dbReference type="EMBL" id="AWVA01000121">
    <property type="protein sequence ID" value="ERJ73844.1"/>
    <property type="molecule type" value="Genomic_DNA"/>
</dbReference>
<dbReference type="Proteomes" id="UP000016617">
    <property type="component" value="Unassembled WGS sequence"/>
</dbReference>
<reference evidence="1 2" key="1">
    <citation type="submission" date="2013-06" db="EMBL/GenBank/DDBJ databases">
        <authorList>
            <person name="Weinstock G."/>
            <person name="Sodergren E."/>
            <person name="Lobos E.A."/>
            <person name="Fulton L."/>
            <person name="Fulton R."/>
            <person name="Courtney L."/>
            <person name="Fronick C."/>
            <person name="O'Laughlin M."/>
            <person name="Godfrey J."/>
            <person name="Wilson R.M."/>
            <person name="Miner T."/>
            <person name="Farmer C."/>
            <person name="Delehaunty K."/>
            <person name="Cordes M."/>
            <person name="Minx P."/>
            <person name="Tomlinson C."/>
            <person name="Chen J."/>
            <person name="Wollam A."/>
            <person name="Pepin K.H."/>
            <person name="Bhonagiri V."/>
            <person name="Zhang X."/>
            <person name="Warren W."/>
            <person name="Mitreva M."/>
            <person name="Mardis E.R."/>
            <person name="Wilson R.K."/>
        </authorList>
    </citation>
    <scope>NUCLEOTIDE SEQUENCE [LARGE SCALE GENOMIC DNA]</scope>
    <source>
        <strain evidence="1 2">W1703</strain>
    </source>
</reference>
<sequence>MKRLGQKLFFVQKMEMHYWCLLFILIANFEQENKRPQSFDQGDRYSSFNS</sequence>